<dbReference type="Proteomes" id="UP001236657">
    <property type="component" value="Chromosome"/>
</dbReference>
<proteinExistence type="predicted"/>
<organism evidence="2 3">
    <name type="scientific">Thiothrix lacustris</name>
    <dbReference type="NCBI Taxonomy" id="525917"/>
    <lineage>
        <taxon>Bacteria</taxon>
        <taxon>Pseudomonadati</taxon>
        <taxon>Pseudomonadota</taxon>
        <taxon>Gammaproteobacteria</taxon>
        <taxon>Thiotrichales</taxon>
        <taxon>Thiotrichaceae</taxon>
        <taxon>Thiothrix</taxon>
    </lineage>
</organism>
<dbReference type="RefSeq" id="WP_308895797.1">
    <property type="nucleotide sequence ID" value="NZ_CP133218.1"/>
</dbReference>
<dbReference type="InterPro" id="IPR036465">
    <property type="entry name" value="vWFA_dom_sf"/>
</dbReference>
<keyword evidence="1" id="KW-0732">Signal</keyword>
<dbReference type="SUPFAM" id="SSF50998">
    <property type="entry name" value="Quinoprotein alcohol dehydrogenase-like"/>
    <property type="match status" value="1"/>
</dbReference>
<name>A0ABY9MR38_9GAMM</name>
<keyword evidence="3" id="KW-1185">Reference proteome</keyword>
<dbReference type="EMBL" id="CP133218">
    <property type="protein sequence ID" value="WML91119.1"/>
    <property type="molecule type" value="Genomic_DNA"/>
</dbReference>
<protein>
    <submittedName>
        <fullName evidence="2">PilC/PilY family type IV pilus protein</fullName>
    </submittedName>
</protein>
<evidence type="ECO:0000256" key="1">
    <source>
        <dbReference type="SAM" id="SignalP"/>
    </source>
</evidence>
<evidence type="ECO:0000313" key="3">
    <source>
        <dbReference type="Proteomes" id="UP001236657"/>
    </source>
</evidence>
<reference evidence="2 3" key="1">
    <citation type="submission" date="2023-08" db="EMBL/GenBank/DDBJ databases">
        <title>New molecular markers tilS and rpoB for phylogenetic and monitoring studies of the genus Thiothrix biodiversity.</title>
        <authorList>
            <person name="Ravin N.V."/>
            <person name="Smolyakov D."/>
            <person name="Markov N.D."/>
            <person name="Beletsky A.V."/>
            <person name="Mardanov A.V."/>
            <person name="Rudenko T.S."/>
            <person name="Grabovich M.Y."/>
        </authorList>
    </citation>
    <scope>NUCLEOTIDE SEQUENCE [LARGE SCALE GENOMIC DNA]</scope>
    <source>
        <strain evidence="2 3">MK1</strain>
    </source>
</reference>
<dbReference type="SUPFAM" id="SSF53300">
    <property type="entry name" value="vWA-like"/>
    <property type="match status" value="1"/>
</dbReference>
<dbReference type="InterPro" id="IPR011047">
    <property type="entry name" value="Quinoprotein_ADH-like_sf"/>
</dbReference>
<accession>A0ABY9MR38</accession>
<feature type="signal peptide" evidence="1">
    <location>
        <begin position="1"/>
        <end position="25"/>
    </location>
</feature>
<gene>
    <name evidence="2" type="ORF">RCF98_01905</name>
</gene>
<dbReference type="Gene3D" id="3.40.50.410">
    <property type="entry name" value="von Willebrand factor, type A domain"/>
    <property type="match status" value="2"/>
</dbReference>
<feature type="chain" id="PRO_5046016349" evidence="1">
    <location>
        <begin position="26"/>
        <end position="1285"/>
    </location>
</feature>
<sequence length="1285" mass="138380">MKNKHHLMGWLLLAVALSPVSVVMADETEIYFADKSGDVSPNVLFLIDASGSMSQIVTGSDSRMDVLKSSFKNVMDNAPANLNVGLMHYANHGLGADYWWSSVKGVNFPVSPIDSAISSPITDGGAGMTDAYENLYKLPDPQPALTTPVRTFLSDVVNSWDADGYTPIVDSMYEAARYYRGDQLGWGLGLPTLGWAAHPLTYENSISCTAYQTASGGTSATPPVSPNNPTCVKEWGQCNGEILPATCQAQNYSACCDDPADPNDGWVSTGGDGSGYCVNEDYSCSSAITTCENRVCTAYNTSVDLSYRSPIKHSCQANYLVLMSDGKPEYPYYSGVIPPEVDGTLYYPPSSKRYPGGTGYAADKSSEIKVSQRLEDYMGVTNCADGSAIKDIAGGNIGYNSGVCGPELSEWLATTDQDGDSSNGDQVVKTYTVGFALNADPSDKGEEYLQLLASKGKGEYFPAGNEEELSSAFKAILSSISKAASSFSSPTYTVDTNSMLAHSDEVYIPVFDQNNKPVWSGNLKKFARTTDGKLVGEPIVRDPLTGTIISGTPIVNAEGEFLDSADDLWGPVSGTDVAAGGASSQLPVPDARKLYTDVSSNLSLTASTNALDATNIKVTDGLLVGLPDTGQVVKHFLPDADGDGTSCVGYYYDCAGTKHNVLGNYSTKVGCVTIANVAVTCSSTDYLTDSAREQLLDFVRGDADPDPAVTTPRQHMGDMLNSKPLVVDYGDGEQRIFAATNEGFLHSIDTDSGVEQWAFMPKDLLPNIKKFMENLPSKDHVYGIDGPLTLWDYDTNNDGEINSTDGDKRVLFFGLRRGGNAYYALDVTLPDAPKILWKKENAPGADDPAWYELGETWSKPSLAKMRIGSATSSQVRNVVVFGAGYDAEKDVENTPATQDQPAVVRTADQLGSDVMIVDALTGELLWSLQKSLYNNSSLLNPIKDSIPGDIRVMDMDRNGVLDRLYFSDTGGNVWRVDMDHDLRDGDPDMYNYSDAILTKIAALGTDGDYGTDTRKFFYEPDVALIQHNGKTRMTIALGSGYRTHPLNTHTNDRFYVLMDPNVYNEPATTGEKAFTTITNADLTNARGTLGEAGSFDDAEDSLLRENDSDNHMGWYYDFDNKGEKVLASAVSFLNKVVFTTFAPVDESGNEPSDDPCVVPPNSARAYVLDLFTGTAVADLDRTSSTAAGNNNVGGKDDFVVAGVNEILDAAKVIFRLPSAADGGDCEEGDCQQTVEIRVGKMEMPVMDDANSANDVTSNGVKDIAAKTDLTDIMPRMFWLDHNATE</sequence>
<evidence type="ECO:0000313" key="2">
    <source>
        <dbReference type="EMBL" id="WML91119.1"/>
    </source>
</evidence>